<keyword evidence="6" id="KW-0547">Nucleotide-binding</keyword>
<comment type="similarity">
    <text evidence="2">Belongs to the AIR synthase family.</text>
</comment>
<feature type="domain" description="PurM-like C-terminal" evidence="13">
    <location>
        <begin position="200"/>
        <end position="352"/>
    </location>
</feature>
<sequence length="357" mass="38670">MINPENRKLSAWDLPRGGGLLQQSHTMAGKLTYKESGVDTREAAALVGDIGTHVRRTQQQRQLHGAFGLFAAAYDLSEYKEPVIVTGCDGVGTKLELLLEHDELAIAGKDLVAMSVNDILTTGGDPLLFLDYIGIAKLDKPRITALIAGMCDYLEDCGCILAGGETAEMPGIVPEDVIELSGFCIGCSEKQNLIDPSTMKEGDVLVGYASDGPHANGWSLIRRVLAEHGSDFSTEEVREMLAPTRLYHDVVKDVREAGVTPKAMAHITGGGLPENLERLFRGLGADLEIPFWDNPVMRKVFKYVDAEDKFHTFNMGIGWVCIVSPEDADKVLKAGPGGHIIGKVVSQEGVRVVEREA</sequence>
<dbReference type="Pfam" id="PF00586">
    <property type="entry name" value="AIRS"/>
    <property type="match status" value="1"/>
</dbReference>
<evidence type="ECO:0000256" key="3">
    <source>
        <dbReference type="ARBA" id="ARBA00013047"/>
    </source>
</evidence>
<dbReference type="PANTHER" id="PTHR10520">
    <property type="entry name" value="TRIFUNCTIONAL PURINE BIOSYNTHETIC PROTEIN ADENOSINE-3-RELATED"/>
    <property type="match status" value="1"/>
</dbReference>
<dbReference type="InterPro" id="IPR004733">
    <property type="entry name" value="PurM_cligase"/>
</dbReference>
<dbReference type="InterPro" id="IPR016188">
    <property type="entry name" value="PurM-like_N"/>
</dbReference>
<dbReference type="CDD" id="cd02196">
    <property type="entry name" value="PurM"/>
    <property type="match status" value="1"/>
</dbReference>
<evidence type="ECO:0000256" key="11">
    <source>
        <dbReference type="ARBA" id="ARBA00049057"/>
    </source>
</evidence>
<dbReference type="SUPFAM" id="SSF56042">
    <property type="entry name" value="PurM C-terminal domain-like"/>
    <property type="match status" value="1"/>
</dbReference>
<evidence type="ECO:0000256" key="5">
    <source>
        <dbReference type="ARBA" id="ARBA00022598"/>
    </source>
</evidence>
<evidence type="ECO:0000256" key="7">
    <source>
        <dbReference type="ARBA" id="ARBA00022840"/>
    </source>
</evidence>
<gene>
    <name evidence="14" type="primary">purM</name>
    <name evidence="14" type="ORF">Rhal01_00426</name>
</gene>
<evidence type="ECO:0000256" key="2">
    <source>
        <dbReference type="ARBA" id="ARBA00010280"/>
    </source>
</evidence>
<dbReference type="NCBIfam" id="TIGR00878">
    <property type="entry name" value="purM"/>
    <property type="match status" value="1"/>
</dbReference>
<accession>A0ABP9UYZ7</accession>
<evidence type="ECO:0000256" key="4">
    <source>
        <dbReference type="ARBA" id="ARBA00020367"/>
    </source>
</evidence>
<dbReference type="SUPFAM" id="SSF55326">
    <property type="entry name" value="PurM N-terminal domain-like"/>
    <property type="match status" value="1"/>
</dbReference>
<comment type="caution">
    <text evidence="14">The sequence shown here is derived from an EMBL/GenBank/DDBJ whole genome shotgun (WGS) entry which is preliminary data.</text>
</comment>
<organism evidence="14 15">
    <name type="scientific">Rubritalea halochordaticola</name>
    <dbReference type="NCBI Taxonomy" id="714537"/>
    <lineage>
        <taxon>Bacteria</taxon>
        <taxon>Pseudomonadati</taxon>
        <taxon>Verrucomicrobiota</taxon>
        <taxon>Verrucomicrobiia</taxon>
        <taxon>Verrucomicrobiales</taxon>
        <taxon>Rubritaleaceae</taxon>
        <taxon>Rubritalea</taxon>
    </lineage>
</organism>
<dbReference type="InterPro" id="IPR036921">
    <property type="entry name" value="PurM-like_N_sf"/>
</dbReference>
<keyword evidence="5" id="KW-0436">Ligase</keyword>
<comment type="pathway">
    <text evidence="1">Purine metabolism; IMP biosynthesis via de novo pathway; 5-amino-1-(5-phospho-D-ribosyl)imidazole from N(2)-formyl-N(1)-(5-phospho-D-ribosyl)glycinamide: step 2/2.</text>
</comment>
<dbReference type="InterPro" id="IPR036676">
    <property type="entry name" value="PurM-like_C_sf"/>
</dbReference>
<evidence type="ECO:0000259" key="12">
    <source>
        <dbReference type="Pfam" id="PF00586"/>
    </source>
</evidence>
<evidence type="ECO:0000256" key="10">
    <source>
        <dbReference type="ARBA" id="ARBA00033093"/>
    </source>
</evidence>
<comment type="catalytic activity">
    <reaction evidence="11">
        <text>2-formamido-N(1)-(5-O-phospho-beta-D-ribosyl)acetamidine + ATP = 5-amino-1-(5-phospho-beta-D-ribosyl)imidazole + ADP + phosphate + H(+)</text>
        <dbReference type="Rhea" id="RHEA:23032"/>
        <dbReference type="ChEBI" id="CHEBI:15378"/>
        <dbReference type="ChEBI" id="CHEBI:30616"/>
        <dbReference type="ChEBI" id="CHEBI:43474"/>
        <dbReference type="ChEBI" id="CHEBI:137981"/>
        <dbReference type="ChEBI" id="CHEBI:147287"/>
        <dbReference type="ChEBI" id="CHEBI:456216"/>
        <dbReference type="EC" id="6.3.3.1"/>
    </reaction>
</comment>
<dbReference type="Pfam" id="PF02769">
    <property type="entry name" value="AIRS_C"/>
    <property type="match status" value="1"/>
</dbReference>
<reference evidence="14 15" key="1">
    <citation type="submission" date="2024-02" db="EMBL/GenBank/DDBJ databases">
        <title>Rubritalea halochordaticola NBRC 107102.</title>
        <authorList>
            <person name="Ichikawa N."/>
            <person name="Katano-Makiyama Y."/>
            <person name="Hidaka K."/>
        </authorList>
    </citation>
    <scope>NUCLEOTIDE SEQUENCE [LARGE SCALE GENOMIC DNA]</scope>
    <source>
        <strain evidence="14 15">NBRC 107102</strain>
    </source>
</reference>
<keyword evidence="7" id="KW-0067">ATP-binding</keyword>
<dbReference type="Gene3D" id="3.90.650.10">
    <property type="entry name" value="PurM-like C-terminal domain"/>
    <property type="match status" value="1"/>
</dbReference>
<evidence type="ECO:0000259" key="13">
    <source>
        <dbReference type="Pfam" id="PF02769"/>
    </source>
</evidence>
<dbReference type="EC" id="6.3.3.1" evidence="3"/>
<dbReference type="Gene3D" id="3.30.1330.10">
    <property type="entry name" value="PurM-like, N-terminal domain"/>
    <property type="match status" value="1"/>
</dbReference>
<proteinExistence type="inferred from homology"/>
<keyword evidence="15" id="KW-1185">Reference proteome</keyword>
<dbReference type="InterPro" id="IPR010918">
    <property type="entry name" value="PurM-like_C_dom"/>
</dbReference>
<dbReference type="EMBL" id="BAABRL010000001">
    <property type="protein sequence ID" value="GAA5494267.1"/>
    <property type="molecule type" value="Genomic_DNA"/>
</dbReference>
<evidence type="ECO:0000256" key="9">
    <source>
        <dbReference type="ARBA" id="ARBA00032931"/>
    </source>
</evidence>
<dbReference type="Proteomes" id="UP001424741">
    <property type="component" value="Unassembled WGS sequence"/>
</dbReference>
<evidence type="ECO:0000313" key="14">
    <source>
        <dbReference type="EMBL" id="GAA5494267.1"/>
    </source>
</evidence>
<name>A0ABP9UYZ7_9BACT</name>
<dbReference type="PANTHER" id="PTHR10520:SF12">
    <property type="entry name" value="TRIFUNCTIONAL PURINE BIOSYNTHETIC PROTEIN ADENOSINE-3"/>
    <property type="match status" value="1"/>
</dbReference>
<evidence type="ECO:0000256" key="6">
    <source>
        <dbReference type="ARBA" id="ARBA00022741"/>
    </source>
</evidence>
<evidence type="ECO:0000256" key="1">
    <source>
        <dbReference type="ARBA" id="ARBA00004686"/>
    </source>
</evidence>
<feature type="domain" description="PurM-like N-terminal" evidence="12">
    <location>
        <begin position="81"/>
        <end position="186"/>
    </location>
</feature>
<protein>
    <recommendedName>
        <fullName evidence="4">Phosphoribosylformylglycinamidine cyclo-ligase</fullName>
        <ecNumber evidence="3">6.3.3.1</ecNumber>
    </recommendedName>
    <alternativeName>
        <fullName evidence="9">AIR synthase</fullName>
    </alternativeName>
    <alternativeName>
        <fullName evidence="10">AIRS</fullName>
    </alternativeName>
    <alternativeName>
        <fullName evidence="8">Phosphoribosyl-aminoimidazole synthetase</fullName>
    </alternativeName>
</protein>
<evidence type="ECO:0000256" key="8">
    <source>
        <dbReference type="ARBA" id="ARBA00031908"/>
    </source>
</evidence>
<evidence type="ECO:0000313" key="15">
    <source>
        <dbReference type="Proteomes" id="UP001424741"/>
    </source>
</evidence>